<organism evidence="3">
    <name type="scientific">Tolypothrix bouteillei VB521301</name>
    <dbReference type="NCBI Taxonomy" id="1479485"/>
    <lineage>
        <taxon>Bacteria</taxon>
        <taxon>Bacillati</taxon>
        <taxon>Cyanobacteriota</taxon>
        <taxon>Cyanophyceae</taxon>
        <taxon>Nostocales</taxon>
        <taxon>Tolypothrichaceae</taxon>
        <taxon>Tolypothrix</taxon>
    </lineage>
</organism>
<evidence type="ECO:0000313" key="4">
    <source>
        <dbReference type="Proteomes" id="UP000029738"/>
    </source>
</evidence>
<feature type="transmembrane region" description="Helical" evidence="1">
    <location>
        <begin position="52"/>
        <end position="73"/>
    </location>
</feature>
<sequence>MKDKFINWLNFILVADVFLVLFGFAWLAVAAIGQASGVALGLDLWYKLWQPVFNPAIGILMAGALVSGITSWVSRKFQKS</sequence>
<dbReference type="EMBL" id="JHEG02000059">
    <property type="protein sequence ID" value="KIE07959.1"/>
    <property type="molecule type" value="Genomic_DNA"/>
</dbReference>
<feature type="transmembrane region" description="Helical" evidence="1">
    <location>
        <begin position="12"/>
        <end position="32"/>
    </location>
</feature>
<reference evidence="2" key="2">
    <citation type="submission" date="2019-11" db="EMBL/GenBank/DDBJ databases">
        <title>Improved Assembly of Tolypothrix boutellei genome.</title>
        <authorList>
            <person name="Sarangi A.N."/>
            <person name="Mukherjee M."/>
            <person name="Ghosh S."/>
            <person name="Singh D."/>
            <person name="Das A."/>
            <person name="Kant S."/>
            <person name="Prusty A."/>
            <person name="Tripathy S."/>
        </authorList>
    </citation>
    <scope>NUCLEOTIDE SEQUENCE</scope>
    <source>
        <strain evidence="2">VB521301</strain>
    </source>
</reference>
<reference evidence="3" key="1">
    <citation type="journal article" date="2015" name="Genome Announc.">
        <title>Draft Genome Sequence of Tolypothrix boutellei Strain VB521301.</title>
        <authorList>
            <person name="Chandrababunaidu M.M."/>
            <person name="Singh D."/>
            <person name="Sen D."/>
            <person name="Bhan S."/>
            <person name="Das S."/>
            <person name="Gupta A."/>
            <person name="Adhikary S.P."/>
            <person name="Tripathy S."/>
        </authorList>
    </citation>
    <scope>NUCLEOTIDE SEQUENCE</scope>
    <source>
        <strain evidence="3">VB521301</strain>
    </source>
</reference>
<name>A0A0C1QR47_9CYAN</name>
<dbReference type="RefSeq" id="WP_038083263.1">
    <property type="nucleotide sequence ID" value="NZ_JHEG04000001.1"/>
</dbReference>
<gene>
    <name evidence="3" type="ORF">DA73_0244190</name>
    <name evidence="2" type="ORF">DA73_0400025750</name>
</gene>
<comment type="caution">
    <text evidence="3">The sequence shown here is derived from an EMBL/GenBank/DDBJ whole genome shotgun (WGS) entry which is preliminary data.</text>
</comment>
<dbReference type="OrthoDB" id="427287at2"/>
<dbReference type="STRING" id="1479485.DA73_0244190"/>
<keyword evidence="1" id="KW-0812">Transmembrane</keyword>
<dbReference type="AlphaFoldDB" id="A0A0C1QR47"/>
<dbReference type="Proteomes" id="UP000029738">
    <property type="component" value="Unassembled WGS sequence"/>
</dbReference>
<keyword evidence="1" id="KW-1133">Transmembrane helix</keyword>
<keyword evidence="1" id="KW-0472">Membrane</keyword>
<evidence type="ECO:0000256" key="1">
    <source>
        <dbReference type="SAM" id="Phobius"/>
    </source>
</evidence>
<evidence type="ECO:0000313" key="2">
    <source>
        <dbReference type="EMBL" id="KAF3888501.1"/>
    </source>
</evidence>
<keyword evidence="4" id="KW-1185">Reference proteome</keyword>
<evidence type="ECO:0000313" key="3">
    <source>
        <dbReference type="EMBL" id="KIE07959.1"/>
    </source>
</evidence>
<protein>
    <submittedName>
        <fullName evidence="3">Uncharacterized protein</fullName>
    </submittedName>
</protein>
<accession>A0A0C1QR47</accession>
<dbReference type="EMBL" id="JHEG04000001">
    <property type="protein sequence ID" value="KAF3888501.1"/>
    <property type="molecule type" value="Genomic_DNA"/>
</dbReference>
<proteinExistence type="predicted"/>